<dbReference type="PANTHER" id="PTHR42742">
    <property type="entry name" value="TRANSCRIPTIONAL REPRESSOR MPRA"/>
    <property type="match status" value="1"/>
</dbReference>
<reference evidence="7" key="1">
    <citation type="submission" date="2023-06" db="EMBL/GenBank/DDBJ databases">
        <title>Genomic of Parafulvivirga corallium.</title>
        <authorList>
            <person name="Wang G."/>
        </authorList>
    </citation>
    <scope>NUCLEOTIDE SEQUENCE</scope>
    <source>
        <strain evidence="7">BMA10</strain>
    </source>
</reference>
<evidence type="ECO:0000313" key="8">
    <source>
        <dbReference type="Proteomes" id="UP001172082"/>
    </source>
</evidence>
<feature type="domain" description="Phosphomannose isomerase type I catalytic" evidence="5">
    <location>
        <begin position="8"/>
        <end position="116"/>
    </location>
</feature>
<sequence>MSELYPLKFETIFKDKIWGGNKINTILGKDFSPLPNCGETWEISGVEGNISVVSEGPLKGKNLKDLIDTYRDKLTGKKVYDRFGNEFPLLVKFIDANDDLSIQVHPDDKLAEKRHSSFGKTEMWYVFQADPGSKLISGFNRPMDKESYLEHFNNGKLTDILNVEKVSDGDSFFIPAGRVHTIGKGLLLAEIQQTSDITYRIYDFDRTDDQGNRRELHVEEALDAIDYQFYDQYKIDYQNKLNEAVPLASCPYFTTNKIQANQTIERDYTDLDSFVIYVCFDGILDIKYNQESLSVKKGEAILLPACIQKVILEASPDFKILESYIK</sequence>
<accession>A0ABT8KS06</accession>
<gene>
    <name evidence="7" type="ORF">QQ008_19210</name>
</gene>
<dbReference type="InterPro" id="IPR051804">
    <property type="entry name" value="Carb_Metab_Reg_Kinase/Isom"/>
</dbReference>
<comment type="caution">
    <text evidence="7">The sequence shown here is derived from an EMBL/GenBank/DDBJ whole genome shotgun (WGS) entry which is preliminary data.</text>
</comment>
<dbReference type="EMBL" id="JAUJEA010000007">
    <property type="protein sequence ID" value="MDN5203525.1"/>
    <property type="molecule type" value="Genomic_DNA"/>
</dbReference>
<dbReference type="InterPro" id="IPR014710">
    <property type="entry name" value="RmlC-like_jellyroll"/>
</dbReference>
<protein>
    <recommendedName>
        <fullName evidence="3">Phosphohexomutase</fullName>
    </recommendedName>
    <alternativeName>
        <fullName evidence="4">Phosphomannose isomerase</fullName>
    </alternativeName>
</protein>
<dbReference type="RefSeq" id="WP_346753547.1">
    <property type="nucleotide sequence ID" value="NZ_JAUJEA010000007.1"/>
</dbReference>
<evidence type="ECO:0000256" key="4">
    <source>
        <dbReference type="ARBA" id="ARBA00030762"/>
    </source>
</evidence>
<dbReference type="InterPro" id="IPR011051">
    <property type="entry name" value="RmlC_Cupin_sf"/>
</dbReference>
<keyword evidence="8" id="KW-1185">Reference proteome</keyword>
<proteinExistence type="predicted"/>
<dbReference type="InterPro" id="IPR049071">
    <property type="entry name" value="MPI_cupin_dom"/>
</dbReference>
<name>A0ABT8KS06_9BACT</name>
<feature type="domain" description="Mannose-6-phosphate isomerase cupin" evidence="6">
    <location>
        <begin position="250"/>
        <end position="314"/>
    </location>
</feature>
<evidence type="ECO:0000256" key="2">
    <source>
        <dbReference type="ARBA" id="ARBA00022833"/>
    </source>
</evidence>
<dbReference type="Pfam" id="PF21621">
    <property type="entry name" value="MPI_cupin_dom"/>
    <property type="match status" value="1"/>
</dbReference>
<keyword evidence="7" id="KW-0413">Isomerase</keyword>
<evidence type="ECO:0000259" key="5">
    <source>
        <dbReference type="Pfam" id="PF20511"/>
    </source>
</evidence>
<organism evidence="7 8">
    <name type="scientific">Splendidivirga corallicola</name>
    <dbReference type="NCBI Taxonomy" id="3051826"/>
    <lineage>
        <taxon>Bacteria</taxon>
        <taxon>Pseudomonadati</taxon>
        <taxon>Bacteroidota</taxon>
        <taxon>Cytophagia</taxon>
        <taxon>Cytophagales</taxon>
        <taxon>Splendidivirgaceae</taxon>
        <taxon>Splendidivirga</taxon>
    </lineage>
</organism>
<evidence type="ECO:0000256" key="1">
    <source>
        <dbReference type="ARBA" id="ARBA00022723"/>
    </source>
</evidence>
<evidence type="ECO:0000259" key="6">
    <source>
        <dbReference type="Pfam" id="PF21621"/>
    </source>
</evidence>
<dbReference type="Gene3D" id="2.60.120.10">
    <property type="entry name" value="Jelly Rolls"/>
    <property type="match status" value="2"/>
</dbReference>
<dbReference type="InterPro" id="IPR046457">
    <property type="entry name" value="PMI_typeI_cat"/>
</dbReference>
<dbReference type="PANTHER" id="PTHR42742:SF3">
    <property type="entry name" value="FRUCTOKINASE"/>
    <property type="match status" value="1"/>
</dbReference>
<dbReference type="SUPFAM" id="SSF51182">
    <property type="entry name" value="RmlC-like cupins"/>
    <property type="match status" value="1"/>
</dbReference>
<evidence type="ECO:0000313" key="7">
    <source>
        <dbReference type="EMBL" id="MDN5203525.1"/>
    </source>
</evidence>
<dbReference type="GO" id="GO:0016853">
    <property type="term" value="F:isomerase activity"/>
    <property type="evidence" value="ECO:0007669"/>
    <property type="project" value="UniProtKB-KW"/>
</dbReference>
<dbReference type="PIRSF" id="PIRSF036894">
    <property type="entry name" value="PMI_Firm_short"/>
    <property type="match status" value="1"/>
</dbReference>
<dbReference type="Pfam" id="PF20511">
    <property type="entry name" value="PMI_typeI_cat"/>
    <property type="match status" value="1"/>
</dbReference>
<keyword evidence="2" id="KW-0862">Zinc</keyword>
<dbReference type="CDD" id="cd07010">
    <property type="entry name" value="cupin_PMI_type_I_N_bac"/>
    <property type="match status" value="1"/>
</dbReference>
<dbReference type="Proteomes" id="UP001172082">
    <property type="component" value="Unassembled WGS sequence"/>
</dbReference>
<evidence type="ECO:0000256" key="3">
    <source>
        <dbReference type="ARBA" id="ARBA00029741"/>
    </source>
</evidence>
<dbReference type="InterPro" id="IPR014628">
    <property type="entry name" value="Man6P_isomerase_Firm_short"/>
</dbReference>
<keyword evidence="1" id="KW-0479">Metal-binding</keyword>